<dbReference type="InterPro" id="IPR013010">
    <property type="entry name" value="Znf_SIAH"/>
</dbReference>
<dbReference type="GO" id="GO:0008270">
    <property type="term" value="F:zinc ion binding"/>
    <property type="evidence" value="ECO:0007669"/>
    <property type="project" value="UniProtKB-KW"/>
</dbReference>
<evidence type="ECO:0000259" key="15">
    <source>
        <dbReference type="PROSITE" id="PS50089"/>
    </source>
</evidence>
<evidence type="ECO:0000256" key="14">
    <source>
        <dbReference type="RuleBase" id="RU201113"/>
    </source>
</evidence>
<keyword evidence="5" id="KW-0808">Transferase</keyword>
<feature type="domain" description="SIAH-type" evidence="16">
    <location>
        <begin position="87"/>
        <end position="147"/>
    </location>
</feature>
<evidence type="ECO:0000256" key="12">
    <source>
        <dbReference type="ARBA" id="ARBA00062579"/>
    </source>
</evidence>
<comment type="domain">
    <text evidence="14">The RING-type zinc finger domain is essential for ubiquitin ligase activity.</text>
</comment>
<dbReference type="InterPro" id="IPR018121">
    <property type="entry name" value="7-in-absentia-prot_TRAF-dom"/>
</dbReference>
<evidence type="ECO:0000256" key="11">
    <source>
        <dbReference type="ARBA" id="ARBA00060311"/>
    </source>
</evidence>
<keyword evidence="8 14" id="KW-0833">Ubl conjugation pathway</keyword>
<protein>
    <recommendedName>
        <fullName evidence="14">E3 ubiquitin-protein ligase</fullName>
        <ecNumber evidence="14">2.3.2.27</ecNumber>
    </recommendedName>
</protein>
<dbReference type="UniPathway" id="UPA00143"/>
<comment type="catalytic activity">
    <reaction evidence="1 14">
        <text>S-ubiquitinyl-[E2 ubiquitin-conjugating enzyme]-L-cysteine + [acceptor protein]-L-lysine = [E2 ubiquitin-conjugating enzyme]-L-cysteine + N(6)-ubiquitinyl-[acceptor protein]-L-lysine.</text>
        <dbReference type="EC" id="2.3.2.27"/>
    </reaction>
</comment>
<evidence type="ECO:0000256" key="7">
    <source>
        <dbReference type="ARBA" id="ARBA00022771"/>
    </source>
</evidence>
<gene>
    <name evidence="17" type="ORF">TGEB3V08_LOCUS4401</name>
</gene>
<evidence type="ECO:0000256" key="6">
    <source>
        <dbReference type="ARBA" id="ARBA00022723"/>
    </source>
</evidence>
<dbReference type="GO" id="GO:0061630">
    <property type="term" value="F:ubiquitin protein ligase activity"/>
    <property type="evidence" value="ECO:0007669"/>
    <property type="project" value="UniProtKB-EC"/>
</dbReference>
<keyword evidence="10" id="KW-0844">Vision</keyword>
<evidence type="ECO:0000259" key="16">
    <source>
        <dbReference type="PROSITE" id="PS51081"/>
    </source>
</evidence>
<comment type="domain">
    <text evidence="14">The SBD domain (substrate-binding domain) mediates the interaction with substrate proteins. It is related to the TRAF family.</text>
</comment>
<evidence type="ECO:0000256" key="2">
    <source>
        <dbReference type="ARBA" id="ARBA00004906"/>
    </source>
</evidence>
<dbReference type="GO" id="GO:0031624">
    <property type="term" value="F:ubiquitin conjugating enzyme binding"/>
    <property type="evidence" value="ECO:0007669"/>
    <property type="project" value="TreeGrafter"/>
</dbReference>
<dbReference type="Pfam" id="PF21362">
    <property type="entry name" value="Sina_RING"/>
    <property type="match status" value="1"/>
</dbReference>
<dbReference type="EMBL" id="OE840520">
    <property type="protein sequence ID" value="CAD7590976.1"/>
    <property type="molecule type" value="Genomic_DNA"/>
</dbReference>
<comment type="pathway">
    <text evidence="2 14">Protein modification; protein ubiquitination.</text>
</comment>
<dbReference type="InterPro" id="IPR013083">
    <property type="entry name" value="Znf_RING/FYVE/PHD"/>
</dbReference>
<dbReference type="InterPro" id="IPR049548">
    <property type="entry name" value="Sina-like_RING"/>
</dbReference>
<dbReference type="GO" id="GO:0043161">
    <property type="term" value="P:proteasome-mediated ubiquitin-dependent protein catabolic process"/>
    <property type="evidence" value="ECO:0007669"/>
    <property type="project" value="TreeGrafter"/>
</dbReference>
<dbReference type="EC" id="2.3.2.27" evidence="14"/>
<evidence type="ECO:0000256" key="13">
    <source>
        <dbReference type="PROSITE-ProRule" id="PRU00455"/>
    </source>
</evidence>
<proteinExistence type="inferred from homology"/>
<evidence type="ECO:0000256" key="3">
    <source>
        <dbReference type="ARBA" id="ARBA00009119"/>
    </source>
</evidence>
<dbReference type="InterPro" id="IPR008974">
    <property type="entry name" value="TRAF-like"/>
</dbReference>
<dbReference type="InterPro" id="IPR004162">
    <property type="entry name" value="SINA-like_animal"/>
</dbReference>
<dbReference type="FunFam" id="3.30.40.10:FF:000041">
    <property type="entry name" value="E3 ubiquitin-protein ligase SINAT3"/>
    <property type="match status" value="1"/>
</dbReference>
<dbReference type="GO" id="GO:0016567">
    <property type="term" value="P:protein ubiquitination"/>
    <property type="evidence" value="ECO:0007669"/>
    <property type="project" value="UniProtKB-UniPathway"/>
</dbReference>
<dbReference type="GO" id="GO:0030154">
    <property type="term" value="P:cell differentiation"/>
    <property type="evidence" value="ECO:0007669"/>
    <property type="project" value="UniProtKB-ARBA"/>
</dbReference>
<dbReference type="PROSITE" id="PS50089">
    <property type="entry name" value="ZF_RING_2"/>
    <property type="match status" value="1"/>
</dbReference>
<comment type="function">
    <text evidence="14">E3 ubiquitin-protein ligase that mediates ubiquitination and subsequent proteasomal degradation of target proteins. E3 ubiquitin ligases accept ubiquitin from an E2 ubiquitin-conjugating enzyme in the form of a thioester and then directly transfers the ubiquitin to targeted substrates.</text>
</comment>
<dbReference type="SUPFAM" id="SSF57850">
    <property type="entry name" value="RING/U-box"/>
    <property type="match status" value="1"/>
</dbReference>
<comment type="subunit">
    <text evidence="12">Component of some E3 complex at least composed of sina, ebi and phyl. Interacts with eff.</text>
</comment>
<dbReference type="GO" id="GO:0007601">
    <property type="term" value="P:visual perception"/>
    <property type="evidence" value="ECO:0007669"/>
    <property type="project" value="UniProtKB-KW"/>
</dbReference>
<dbReference type="SUPFAM" id="SSF49599">
    <property type="entry name" value="TRAF domain-like"/>
    <property type="match status" value="1"/>
</dbReference>
<dbReference type="GO" id="GO:0005737">
    <property type="term" value="C:cytoplasm"/>
    <property type="evidence" value="ECO:0007669"/>
    <property type="project" value="InterPro"/>
</dbReference>
<dbReference type="Pfam" id="PF21361">
    <property type="entry name" value="Sina_ZnF"/>
    <property type="match status" value="1"/>
</dbReference>
<comment type="function">
    <text evidence="11">E3 ubiquitin-protein ligase that is required for specification of R7 photoreceptor cell fate in the eye by mediating the ubiquitination and subsequent proteasomal degradation of Tramtrack (ttk). E3 Ubiquitin ligases accept ubiquitin from an E2 ubiquitin-conjugating enzyme in the form of a thioester and then directly transfers the ubiquitin to targeted substrates. Acts via the formation of a complex with ebi and phyl that ubiquitinates the transcription repressor ttk, a general inhibitor of photoreceptor differentiation, in a subset of photoreceptor cells in the eye, leading to the differentiation of cells into neurons. Also involved in external sensory organ development.</text>
</comment>
<evidence type="ECO:0000256" key="8">
    <source>
        <dbReference type="ARBA" id="ARBA00022786"/>
    </source>
</evidence>
<evidence type="ECO:0000313" key="17">
    <source>
        <dbReference type="EMBL" id="CAD7590976.1"/>
    </source>
</evidence>
<name>A0A7R9JW46_TIMGE</name>
<comment type="similarity">
    <text evidence="3 14">Belongs to the SINA (Seven in absentia) family.</text>
</comment>
<keyword evidence="4" id="KW-0716">Sensory transduction</keyword>
<dbReference type="Pfam" id="PF03145">
    <property type="entry name" value="Sina_TRAF"/>
    <property type="match status" value="1"/>
</dbReference>
<evidence type="ECO:0000256" key="1">
    <source>
        <dbReference type="ARBA" id="ARBA00000900"/>
    </source>
</evidence>
<organism evidence="17">
    <name type="scientific">Timema genevievae</name>
    <name type="common">Walking stick</name>
    <dbReference type="NCBI Taxonomy" id="629358"/>
    <lineage>
        <taxon>Eukaryota</taxon>
        <taxon>Metazoa</taxon>
        <taxon>Ecdysozoa</taxon>
        <taxon>Arthropoda</taxon>
        <taxon>Hexapoda</taxon>
        <taxon>Insecta</taxon>
        <taxon>Pterygota</taxon>
        <taxon>Neoptera</taxon>
        <taxon>Polyneoptera</taxon>
        <taxon>Phasmatodea</taxon>
        <taxon>Timematodea</taxon>
        <taxon>Timematoidea</taxon>
        <taxon>Timematidae</taxon>
        <taxon>Timema</taxon>
    </lineage>
</organism>
<sequence>MNNPMADGSSESSELSNAASNSIMDIAEIASHFECPVCFDYVQAPIVQCKNGHMVCSNCRPKTKRCPTCRGPLGKIRNLAMENLSCFISFPCKFVVRGCKALLFQRRMAEHVKACEFQPYSCPCPGAPCKWQGYLEDVLPHLKTSHKNITTLKGDDIFFQPTDVDLFGEVDWAMLQSCFNNNFMIVLKKRELIKGNEQFFAFAQLIGPRQQAKKFKYRLQLDGPGRRLLWEMNTSSIHEDVSPAFMKSNCLVFDTSLAPLYGEDWSLKISVTIFKVSSTRLSKVCDPLSELNASTPQSCYKSTPTSSDLLLQVRSEFNWPLTLNELLVQVTPYCE</sequence>
<dbReference type="FunFam" id="2.60.210.10:FF:000002">
    <property type="entry name" value="E3 ubiquitin-protein ligase"/>
    <property type="match status" value="1"/>
</dbReference>
<keyword evidence="7 13" id="KW-0863">Zinc-finger</keyword>
<evidence type="ECO:0000256" key="5">
    <source>
        <dbReference type="ARBA" id="ARBA00022679"/>
    </source>
</evidence>
<dbReference type="PROSITE" id="PS51081">
    <property type="entry name" value="ZF_SIAH"/>
    <property type="match status" value="1"/>
</dbReference>
<dbReference type="InterPro" id="IPR001841">
    <property type="entry name" value="Znf_RING"/>
</dbReference>
<accession>A0A7R9JW46</accession>
<keyword evidence="9 14" id="KW-0862">Zinc</keyword>
<dbReference type="Gene3D" id="2.60.210.10">
    <property type="entry name" value="Apoptosis, Tumor Necrosis Factor Receptor Associated Protein 2, Chain A"/>
    <property type="match status" value="1"/>
</dbReference>
<dbReference type="Gene3D" id="3.30.40.10">
    <property type="entry name" value="Zinc/RING finger domain, C3HC4 (zinc finger)"/>
    <property type="match status" value="2"/>
</dbReference>
<evidence type="ECO:0000256" key="9">
    <source>
        <dbReference type="ARBA" id="ARBA00022833"/>
    </source>
</evidence>
<dbReference type="AlphaFoldDB" id="A0A7R9JW46"/>
<dbReference type="PANTHER" id="PTHR45877">
    <property type="entry name" value="E3 UBIQUITIN-PROTEIN LIGASE SIAH2"/>
    <property type="match status" value="1"/>
</dbReference>
<evidence type="ECO:0000256" key="10">
    <source>
        <dbReference type="ARBA" id="ARBA00023305"/>
    </source>
</evidence>
<reference evidence="17" key="1">
    <citation type="submission" date="2020-11" db="EMBL/GenBank/DDBJ databases">
        <authorList>
            <person name="Tran Van P."/>
        </authorList>
    </citation>
    <scope>NUCLEOTIDE SEQUENCE</scope>
</reference>
<evidence type="ECO:0000256" key="4">
    <source>
        <dbReference type="ARBA" id="ARBA00022606"/>
    </source>
</evidence>
<dbReference type="PANTHER" id="PTHR45877:SF2">
    <property type="entry name" value="E3 UBIQUITIN-PROTEIN LIGASE SINA-RELATED"/>
    <property type="match status" value="1"/>
</dbReference>
<feature type="domain" description="RING-type" evidence="15">
    <location>
        <begin position="35"/>
        <end position="70"/>
    </location>
</feature>
<keyword evidence="6 14" id="KW-0479">Metal-binding</keyword>